<sequence length="185" mass="21027">MILQGYQVTLTPVGEDDLDLLRQWRNDPDIARQMLSQEPISEEQQQAWFKKISRDPAQQHFVIRFRDEPIGSANIKACGPGKTLKTATTIEPGLYIGDPRYRQNILAFAPTLVLNDYCFEQLGVQQLRAVVKATNTAALNYNQKLGYRTLNSGDLVEITLNFEDYQQHTRAMKALLSRSATRTNP</sequence>
<accession>A0ABS8G3N3</accession>
<dbReference type="Pfam" id="PF13302">
    <property type="entry name" value="Acetyltransf_3"/>
    <property type="match status" value="1"/>
</dbReference>
<reference evidence="2 3" key="1">
    <citation type="submission" date="2021-10" db="EMBL/GenBank/DDBJ databases">
        <title>Draft genome of Aestuariibacter halophilus JC2043.</title>
        <authorList>
            <person name="Emsley S.A."/>
            <person name="Pfannmuller K.M."/>
            <person name="Ushijima B."/>
            <person name="Saw J.H."/>
            <person name="Videau P."/>
        </authorList>
    </citation>
    <scope>NUCLEOTIDE SEQUENCE [LARGE SCALE GENOMIC DNA]</scope>
    <source>
        <strain evidence="2 3">JC2043</strain>
    </source>
</reference>
<keyword evidence="2" id="KW-0012">Acyltransferase</keyword>
<protein>
    <submittedName>
        <fullName evidence="2">GNAT family N-acetyltransferase</fullName>
        <ecNumber evidence="2">2.3.1.-</ecNumber>
    </submittedName>
</protein>
<dbReference type="SUPFAM" id="SSF55729">
    <property type="entry name" value="Acyl-CoA N-acyltransferases (Nat)"/>
    <property type="match status" value="1"/>
</dbReference>
<proteinExistence type="predicted"/>
<dbReference type="GO" id="GO:0016746">
    <property type="term" value="F:acyltransferase activity"/>
    <property type="evidence" value="ECO:0007669"/>
    <property type="project" value="UniProtKB-KW"/>
</dbReference>
<gene>
    <name evidence="2" type="ORF">LJ739_02485</name>
</gene>
<dbReference type="PROSITE" id="PS51186">
    <property type="entry name" value="GNAT"/>
    <property type="match status" value="1"/>
</dbReference>
<keyword evidence="3" id="KW-1185">Reference proteome</keyword>
<dbReference type="EC" id="2.3.1.-" evidence="2"/>
<dbReference type="PANTHER" id="PTHR43415:SF3">
    <property type="entry name" value="GNAT-FAMILY ACETYLTRANSFERASE"/>
    <property type="match status" value="1"/>
</dbReference>
<dbReference type="PANTHER" id="PTHR43415">
    <property type="entry name" value="SPERMIDINE N(1)-ACETYLTRANSFERASE"/>
    <property type="match status" value="1"/>
</dbReference>
<comment type="caution">
    <text evidence="2">The sequence shown here is derived from an EMBL/GenBank/DDBJ whole genome shotgun (WGS) entry which is preliminary data.</text>
</comment>
<organism evidence="2 3">
    <name type="scientific">Fluctibacter halophilus</name>
    <dbReference type="NCBI Taxonomy" id="226011"/>
    <lineage>
        <taxon>Bacteria</taxon>
        <taxon>Pseudomonadati</taxon>
        <taxon>Pseudomonadota</taxon>
        <taxon>Gammaproteobacteria</taxon>
        <taxon>Alteromonadales</taxon>
        <taxon>Alteromonadaceae</taxon>
        <taxon>Fluctibacter</taxon>
    </lineage>
</organism>
<dbReference type="InterPro" id="IPR016181">
    <property type="entry name" value="Acyl_CoA_acyltransferase"/>
</dbReference>
<feature type="domain" description="N-acetyltransferase" evidence="1">
    <location>
        <begin position="8"/>
        <end position="163"/>
    </location>
</feature>
<dbReference type="RefSeq" id="WP_229157020.1">
    <property type="nucleotide sequence ID" value="NZ_JAJEWP010000001.1"/>
</dbReference>
<keyword evidence="2" id="KW-0808">Transferase</keyword>
<name>A0ABS8G3N3_9ALTE</name>
<dbReference type="Gene3D" id="3.40.630.30">
    <property type="match status" value="1"/>
</dbReference>
<dbReference type="InterPro" id="IPR000182">
    <property type="entry name" value="GNAT_dom"/>
</dbReference>
<evidence type="ECO:0000313" key="2">
    <source>
        <dbReference type="EMBL" id="MCC2615109.1"/>
    </source>
</evidence>
<evidence type="ECO:0000313" key="3">
    <source>
        <dbReference type="Proteomes" id="UP001520878"/>
    </source>
</evidence>
<evidence type="ECO:0000259" key="1">
    <source>
        <dbReference type="PROSITE" id="PS51186"/>
    </source>
</evidence>
<dbReference type="EMBL" id="JAJEWP010000001">
    <property type="protein sequence ID" value="MCC2615109.1"/>
    <property type="molecule type" value="Genomic_DNA"/>
</dbReference>
<dbReference type="Proteomes" id="UP001520878">
    <property type="component" value="Unassembled WGS sequence"/>
</dbReference>